<keyword evidence="10" id="KW-1185">Reference proteome</keyword>
<keyword evidence="6 7" id="KW-0472">Membrane</keyword>
<keyword evidence="5 7" id="KW-1133">Transmembrane helix</keyword>
<evidence type="ECO:0000256" key="7">
    <source>
        <dbReference type="SAM" id="Phobius"/>
    </source>
</evidence>
<organism evidence="9 10">
    <name type="scientific">Clostridium fungisolvens</name>
    <dbReference type="NCBI Taxonomy" id="1604897"/>
    <lineage>
        <taxon>Bacteria</taxon>
        <taxon>Bacillati</taxon>
        <taxon>Bacillota</taxon>
        <taxon>Clostridia</taxon>
        <taxon>Eubacteriales</taxon>
        <taxon>Clostridiaceae</taxon>
        <taxon>Clostridium</taxon>
    </lineage>
</organism>
<dbReference type="GO" id="GO:0005886">
    <property type="term" value="C:plasma membrane"/>
    <property type="evidence" value="ECO:0007669"/>
    <property type="project" value="UniProtKB-SubCell"/>
</dbReference>
<evidence type="ECO:0000256" key="2">
    <source>
        <dbReference type="ARBA" id="ARBA00006448"/>
    </source>
</evidence>
<reference evidence="9 10" key="1">
    <citation type="submission" date="2020-07" db="EMBL/GenBank/DDBJ databases">
        <title>A new beta-1,3-glucan-decomposing anaerobic bacterium isolated from anoxic soil subjected to biological soil disinfestation.</title>
        <authorList>
            <person name="Ueki A."/>
            <person name="Tonouchi A."/>
        </authorList>
    </citation>
    <scope>NUCLEOTIDE SEQUENCE [LARGE SCALE GENOMIC DNA]</scope>
    <source>
        <strain evidence="9 10">TW1</strain>
    </source>
</reference>
<name>A0A6V8SIY4_9CLOT</name>
<keyword evidence="3" id="KW-1003">Cell membrane</keyword>
<proteinExistence type="inferred from homology"/>
<sequence>MIDVVSFSIRVVIIFYFTYLCTRSLTKKAMAQMTAYEIAGIMILANVAAEPLVDKVTVKSVYGTGLLVVLMALSTRLALKNKFNHIMEHGPSIIMDKGKLDMKALSALGISLNQLEGLLRQQGYDKMSDLDTIIMEPQGNISAFPKAENKPVTLKDLNIVDNTQGITIPLIMDGDIIYTNIKHIKKTKEWLIEELNKQGIYDYKNEVGIAELDPEWKLIVLKK</sequence>
<evidence type="ECO:0000256" key="6">
    <source>
        <dbReference type="ARBA" id="ARBA00023136"/>
    </source>
</evidence>
<feature type="transmembrane region" description="Helical" evidence="7">
    <location>
        <begin position="61"/>
        <end position="79"/>
    </location>
</feature>
<dbReference type="Pfam" id="PF04239">
    <property type="entry name" value="DUF421"/>
    <property type="match status" value="1"/>
</dbReference>
<feature type="domain" description="YetF C-terminal" evidence="8">
    <location>
        <begin position="81"/>
        <end position="205"/>
    </location>
</feature>
<dbReference type="Proteomes" id="UP000580568">
    <property type="component" value="Unassembled WGS sequence"/>
</dbReference>
<evidence type="ECO:0000313" key="9">
    <source>
        <dbReference type="EMBL" id="GFP77189.1"/>
    </source>
</evidence>
<gene>
    <name evidence="9" type="ORF">bsdtw1_03303</name>
</gene>
<evidence type="ECO:0000256" key="1">
    <source>
        <dbReference type="ARBA" id="ARBA00004651"/>
    </source>
</evidence>
<dbReference type="RefSeq" id="WP_183278572.1">
    <property type="nucleotide sequence ID" value="NZ_BLZR01000001.1"/>
</dbReference>
<evidence type="ECO:0000259" key="8">
    <source>
        <dbReference type="Pfam" id="PF04239"/>
    </source>
</evidence>
<comment type="subcellular location">
    <subcellularLocation>
        <location evidence="1">Cell membrane</location>
        <topology evidence="1">Multi-pass membrane protein</topology>
    </subcellularLocation>
</comment>
<dbReference type="InterPro" id="IPR007353">
    <property type="entry name" value="DUF421"/>
</dbReference>
<dbReference type="EMBL" id="BLZR01000001">
    <property type="protein sequence ID" value="GFP77189.1"/>
    <property type="molecule type" value="Genomic_DNA"/>
</dbReference>
<protein>
    <recommendedName>
        <fullName evidence="8">YetF C-terminal domain-containing protein</fullName>
    </recommendedName>
</protein>
<evidence type="ECO:0000256" key="5">
    <source>
        <dbReference type="ARBA" id="ARBA00022989"/>
    </source>
</evidence>
<comment type="similarity">
    <text evidence="2">Belongs to the UPF0702 family.</text>
</comment>
<evidence type="ECO:0000256" key="4">
    <source>
        <dbReference type="ARBA" id="ARBA00022692"/>
    </source>
</evidence>
<dbReference type="PANTHER" id="PTHR34582">
    <property type="entry name" value="UPF0702 TRANSMEMBRANE PROTEIN YCAP"/>
    <property type="match status" value="1"/>
</dbReference>
<dbReference type="AlphaFoldDB" id="A0A6V8SIY4"/>
<keyword evidence="4 7" id="KW-0812">Transmembrane</keyword>
<feature type="transmembrane region" description="Helical" evidence="7">
    <location>
        <begin position="6"/>
        <end position="22"/>
    </location>
</feature>
<dbReference type="Gene3D" id="3.30.240.20">
    <property type="entry name" value="bsu07140 like domains"/>
    <property type="match status" value="2"/>
</dbReference>
<evidence type="ECO:0000256" key="3">
    <source>
        <dbReference type="ARBA" id="ARBA00022475"/>
    </source>
</evidence>
<evidence type="ECO:0000313" key="10">
    <source>
        <dbReference type="Proteomes" id="UP000580568"/>
    </source>
</evidence>
<dbReference type="PANTHER" id="PTHR34582:SF6">
    <property type="entry name" value="UPF0702 TRANSMEMBRANE PROTEIN YCAP"/>
    <property type="match status" value="1"/>
</dbReference>
<dbReference type="InterPro" id="IPR023090">
    <property type="entry name" value="UPF0702_alpha/beta_dom_sf"/>
</dbReference>
<accession>A0A6V8SIY4</accession>
<comment type="caution">
    <text evidence="9">The sequence shown here is derived from an EMBL/GenBank/DDBJ whole genome shotgun (WGS) entry which is preliminary data.</text>
</comment>